<proteinExistence type="predicted"/>
<organism evidence="1">
    <name type="scientific">viral metagenome</name>
    <dbReference type="NCBI Taxonomy" id="1070528"/>
    <lineage>
        <taxon>unclassified sequences</taxon>
        <taxon>metagenomes</taxon>
        <taxon>organismal metagenomes</taxon>
    </lineage>
</organism>
<sequence length="195" mass="22771">MSLEEIVINLKENNSVFITDKDSSHSYLPLYQELLKGKKDTAKNVLEVGIYSGGSIKLWNQFFTNATVYGLDIRNINEIWDGVKNNEKIVLYTSTDAYNEDFFKKHFLDNNVKCDFMLDDGPHSLESMIQFIRLYSQIMTDDGILIIEDVQSIDWIDALKNSVPENLKQFIKVYDRREIKNQYDDIVFTIDKFNI</sequence>
<dbReference type="AlphaFoldDB" id="A0A6C0HCV8"/>
<dbReference type="EMBL" id="MN739931">
    <property type="protein sequence ID" value="QHT78418.1"/>
    <property type="molecule type" value="Genomic_DNA"/>
</dbReference>
<protein>
    <recommendedName>
        <fullName evidence="2">Methyltransferase</fullName>
    </recommendedName>
</protein>
<accession>A0A6C0HCV8</accession>
<dbReference type="InterPro" id="IPR029063">
    <property type="entry name" value="SAM-dependent_MTases_sf"/>
</dbReference>
<evidence type="ECO:0008006" key="2">
    <source>
        <dbReference type="Google" id="ProtNLM"/>
    </source>
</evidence>
<reference evidence="1" key="1">
    <citation type="journal article" date="2020" name="Nature">
        <title>Giant virus diversity and host interactions through global metagenomics.</title>
        <authorList>
            <person name="Schulz F."/>
            <person name="Roux S."/>
            <person name="Paez-Espino D."/>
            <person name="Jungbluth S."/>
            <person name="Walsh D.A."/>
            <person name="Denef V.J."/>
            <person name="McMahon K.D."/>
            <person name="Konstantinidis K.T."/>
            <person name="Eloe-Fadrosh E.A."/>
            <person name="Kyrpides N.C."/>
            <person name="Woyke T."/>
        </authorList>
    </citation>
    <scope>NUCLEOTIDE SEQUENCE</scope>
    <source>
        <strain evidence="1">GVMAG-M-3300023179-91</strain>
    </source>
</reference>
<dbReference type="Gene3D" id="3.40.50.150">
    <property type="entry name" value="Vaccinia Virus protein VP39"/>
    <property type="match status" value="1"/>
</dbReference>
<dbReference type="SUPFAM" id="SSF53335">
    <property type="entry name" value="S-adenosyl-L-methionine-dependent methyltransferases"/>
    <property type="match status" value="1"/>
</dbReference>
<name>A0A6C0HCV8_9ZZZZ</name>
<evidence type="ECO:0000313" key="1">
    <source>
        <dbReference type="EMBL" id="QHT78418.1"/>
    </source>
</evidence>